<feature type="transmembrane region" description="Helical" evidence="2">
    <location>
        <begin position="163"/>
        <end position="187"/>
    </location>
</feature>
<keyword evidence="2" id="KW-0472">Membrane</keyword>
<sequence length="345" mass="36577">MAHRTRSRGHRTRSEFALLRWECLPMITSSVIHSLKRQAPSVCDTLAVVLYKKISFCWNRFTSMPAPRRSSSGPAHALHYSRARTQWFRTRLMDTSGKPFHYGRRKIMKILTTQDGLPRLSWGSVIAGVILSSIVYLIMSVLGTAIGASLLSPLSQPNPLHGFGFGSGVWVIVTTVLAVFVGSYFAGRCAPVLGWLHGLLAWAVMTLLIVFGTTSLISSAVSTVGSVAATGAQVSATAANQTNVDPSMVNSAKQQIQAAVASAASEASSPQAEQDGRQAADTAARGVARASWFAVAALLVGAIISIVSGSAGFRHQPPFEDAGGTAAGNDAVSTRSRVTRPTRAL</sequence>
<feature type="region of interest" description="Disordered" evidence="1">
    <location>
        <begin position="320"/>
        <end position="345"/>
    </location>
</feature>
<feature type="transmembrane region" description="Helical" evidence="2">
    <location>
        <begin position="125"/>
        <end position="151"/>
    </location>
</feature>
<dbReference type="EMBL" id="NBTZ01000023">
    <property type="protein sequence ID" value="OTP78468.1"/>
    <property type="molecule type" value="Genomic_DNA"/>
</dbReference>
<feature type="transmembrane region" description="Helical" evidence="2">
    <location>
        <begin position="292"/>
        <end position="313"/>
    </location>
</feature>
<evidence type="ECO:0000256" key="2">
    <source>
        <dbReference type="SAM" id="Phobius"/>
    </source>
</evidence>
<proteinExistence type="predicted"/>
<evidence type="ECO:0000313" key="3">
    <source>
        <dbReference type="EMBL" id="OTP78468.1"/>
    </source>
</evidence>
<comment type="caution">
    <text evidence="3">The sequence shown here is derived from an EMBL/GenBank/DDBJ whole genome shotgun (WGS) entry which is preliminary data.</text>
</comment>
<protein>
    <submittedName>
        <fullName evidence="3">Uncharacterized protein</fullName>
    </submittedName>
</protein>
<accession>A0A242N466</accession>
<evidence type="ECO:0000256" key="1">
    <source>
        <dbReference type="SAM" id="MobiDB-lite"/>
    </source>
</evidence>
<name>A0A242N466_CABSO</name>
<feature type="transmembrane region" description="Helical" evidence="2">
    <location>
        <begin position="199"/>
        <end position="221"/>
    </location>
</feature>
<keyword evidence="2" id="KW-0812">Transmembrane</keyword>
<dbReference type="AlphaFoldDB" id="A0A242N466"/>
<gene>
    <name evidence="3" type="ORF">PAMC26577_04715</name>
</gene>
<organism evidence="3 4">
    <name type="scientific">Caballeronia sordidicola</name>
    <name type="common">Burkholderia sordidicola</name>
    <dbReference type="NCBI Taxonomy" id="196367"/>
    <lineage>
        <taxon>Bacteria</taxon>
        <taxon>Pseudomonadati</taxon>
        <taxon>Pseudomonadota</taxon>
        <taxon>Betaproteobacteria</taxon>
        <taxon>Burkholderiales</taxon>
        <taxon>Burkholderiaceae</taxon>
        <taxon>Caballeronia</taxon>
    </lineage>
</organism>
<dbReference type="Proteomes" id="UP000195221">
    <property type="component" value="Unassembled WGS sequence"/>
</dbReference>
<evidence type="ECO:0000313" key="4">
    <source>
        <dbReference type="Proteomes" id="UP000195221"/>
    </source>
</evidence>
<feature type="compositionally biased region" description="Low complexity" evidence="1">
    <location>
        <begin position="332"/>
        <end position="345"/>
    </location>
</feature>
<keyword evidence="2" id="KW-1133">Transmembrane helix</keyword>
<reference evidence="3 4" key="1">
    <citation type="submission" date="2017-03" db="EMBL/GenBank/DDBJ databases">
        <title>Genome analysis of strain PAMC 26577.</title>
        <authorList>
            <person name="Oh H.-M."/>
            <person name="Yang J.-A."/>
        </authorList>
    </citation>
    <scope>NUCLEOTIDE SEQUENCE [LARGE SCALE GENOMIC DNA]</scope>
    <source>
        <strain evidence="3 4">PAMC 26577</strain>
    </source>
</reference>